<dbReference type="GO" id="GO:0022857">
    <property type="term" value="F:transmembrane transporter activity"/>
    <property type="evidence" value="ECO:0007669"/>
    <property type="project" value="InterPro"/>
</dbReference>
<feature type="transmembrane region" description="Helical" evidence="7">
    <location>
        <begin position="333"/>
        <end position="352"/>
    </location>
</feature>
<dbReference type="FunFam" id="1.20.1250.20:FF:000286">
    <property type="entry name" value="MFS efflux transporter"/>
    <property type="match status" value="1"/>
</dbReference>
<protein>
    <recommendedName>
        <fullName evidence="8">Major facilitator superfamily (MFS) profile domain-containing protein</fullName>
    </recommendedName>
</protein>
<dbReference type="AlphaFoldDB" id="A0A8H3F511"/>
<dbReference type="InterPro" id="IPR020846">
    <property type="entry name" value="MFS_dom"/>
</dbReference>
<feature type="transmembrane region" description="Helical" evidence="7">
    <location>
        <begin position="183"/>
        <end position="205"/>
    </location>
</feature>
<dbReference type="EMBL" id="CAJPDS010000019">
    <property type="protein sequence ID" value="CAF9917295.1"/>
    <property type="molecule type" value="Genomic_DNA"/>
</dbReference>
<feature type="transmembrane region" description="Helical" evidence="7">
    <location>
        <begin position="238"/>
        <end position="261"/>
    </location>
</feature>
<evidence type="ECO:0000313" key="9">
    <source>
        <dbReference type="EMBL" id="CAF9917295.1"/>
    </source>
</evidence>
<organism evidence="9 10">
    <name type="scientific">Heterodermia speciosa</name>
    <dbReference type="NCBI Taxonomy" id="116794"/>
    <lineage>
        <taxon>Eukaryota</taxon>
        <taxon>Fungi</taxon>
        <taxon>Dikarya</taxon>
        <taxon>Ascomycota</taxon>
        <taxon>Pezizomycotina</taxon>
        <taxon>Lecanoromycetes</taxon>
        <taxon>OSLEUM clade</taxon>
        <taxon>Lecanoromycetidae</taxon>
        <taxon>Caliciales</taxon>
        <taxon>Physciaceae</taxon>
        <taxon>Heterodermia</taxon>
    </lineage>
</organism>
<dbReference type="InterPro" id="IPR036259">
    <property type="entry name" value="MFS_trans_sf"/>
</dbReference>
<comment type="caution">
    <text evidence="9">The sequence shown here is derived from an EMBL/GenBank/DDBJ whole genome shotgun (WGS) entry which is preliminary data.</text>
</comment>
<feature type="transmembrane region" description="Helical" evidence="7">
    <location>
        <begin position="120"/>
        <end position="140"/>
    </location>
</feature>
<feature type="transmembrane region" description="Helical" evidence="7">
    <location>
        <begin position="281"/>
        <end position="300"/>
    </location>
</feature>
<gene>
    <name evidence="9" type="ORF">HETSPECPRED_003202</name>
</gene>
<feature type="domain" description="Major facilitator superfamily (MFS) profile" evidence="8">
    <location>
        <begin position="31"/>
        <end position="418"/>
    </location>
</feature>
<dbReference type="SUPFAM" id="SSF103473">
    <property type="entry name" value="MFS general substrate transporter"/>
    <property type="match status" value="1"/>
</dbReference>
<accession>A0A8H3F511</accession>
<keyword evidence="4 7" id="KW-0812">Transmembrane</keyword>
<comment type="similarity">
    <text evidence="2">Belongs to the major facilitator superfamily.</text>
</comment>
<sequence length="440" mass="47054">MAAKSNSAPSGPLDGLPAAPQWNNPRVHMWRTFATFMGFFIMGCNDAVYGALIPYLEVYYRKDYTTISLIFLSPLVGYTASALLNNLIHIHNGQRGVAFLGAGTRLISYIVIAVHPPYPVLVIVFILAGFGNGLEDAGWNAMIGTMQNANQLLGLLHGFYGLGGTVAPLIATTMVVKGRLPWYYWYYLMIALSTCELVFAVTAFWSANGKQYQATLTSQTGPDDAKGGRIREALSNRVTWICAFFLLTAVGIEVAVGGWTVTYMLRIRHTSPFNAGMSVTGYWAGMTAGRVVLGFITPLLGERLAIFIYVASATAAHLLFWLVPLFAVSTTGIAFVGFFLGPFFPAAVSAAAKLLPKHLHVGAIGFAAAFGAAGACVLPFAVGGIAQAKGVQVLMPIVLAMLVLDGGIWALLPSLRGRERKVGMDDEEGVGNGDEEKVAL</sequence>
<dbReference type="GO" id="GO:0012505">
    <property type="term" value="C:endomembrane system"/>
    <property type="evidence" value="ECO:0007669"/>
    <property type="project" value="UniProtKB-SubCell"/>
</dbReference>
<dbReference type="InterPro" id="IPR051788">
    <property type="entry name" value="MFS_Transporter"/>
</dbReference>
<evidence type="ECO:0000256" key="7">
    <source>
        <dbReference type="SAM" id="Phobius"/>
    </source>
</evidence>
<evidence type="ECO:0000256" key="1">
    <source>
        <dbReference type="ARBA" id="ARBA00004127"/>
    </source>
</evidence>
<feature type="transmembrane region" description="Helical" evidence="7">
    <location>
        <begin position="393"/>
        <end position="412"/>
    </location>
</feature>
<keyword evidence="3" id="KW-0813">Transport</keyword>
<dbReference type="Pfam" id="PF07690">
    <property type="entry name" value="MFS_1"/>
    <property type="match status" value="1"/>
</dbReference>
<evidence type="ECO:0000256" key="5">
    <source>
        <dbReference type="ARBA" id="ARBA00022989"/>
    </source>
</evidence>
<dbReference type="PANTHER" id="PTHR23514">
    <property type="entry name" value="BYPASS OF STOP CODON PROTEIN 6"/>
    <property type="match status" value="1"/>
</dbReference>
<feature type="transmembrane region" description="Helical" evidence="7">
    <location>
        <begin position="33"/>
        <end position="52"/>
    </location>
</feature>
<feature type="transmembrane region" description="Helical" evidence="7">
    <location>
        <begin position="152"/>
        <end position="171"/>
    </location>
</feature>
<dbReference type="Gene3D" id="1.20.1250.20">
    <property type="entry name" value="MFS general substrate transporter like domains"/>
    <property type="match status" value="2"/>
</dbReference>
<dbReference type="PANTHER" id="PTHR23514:SF3">
    <property type="entry name" value="BYPASS OF STOP CODON PROTEIN 6"/>
    <property type="match status" value="1"/>
</dbReference>
<dbReference type="InterPro" id="IPR011701">
    <property type="entry name" value="MFS"/>
</dbReference>
<evidence type="ECO:0000259" key="8">
    <source>
        <dbReference type="PROSITE" id="PS50850"/>
    </source>
</evidence>
<reference evidence="9" key="1">
    <citation type="submission" date="2021-03" db="EMBL/GenBank/DDBJ databases">
        <authorList>
            <person name="Tagirdzhanova G."/>
        </authorList>
    </citation>
    <scope>NUCLEOTIDE SEQUENCE</scope>
</reference>
<keyword evidence="5 7" id="KW-1133">Transmembrane helix</keyword>
<dbReference type="OrthoDB" id="413079at2759"/>
<evidence type="ECO:0000256" key="6">
    <source>
        <dbReference type="ARBA" id="ARBA00023136"/>
    </source>
</evidence>
<dbReference type="PROSITE" id="PS50850">
    <property type="entry name" value="MFS"/>
    <property type="match status" value="1"/>
</dbReference>
<keyword evidence="6 7" id="KW-0472">Membrane</keyword>
<feature type="transmembrane region" description="Helical" evidence="7">
    <location>
        <begin position="307"/>
        <end position="327"/>
    </location>
</feature>
<name>A0A8H3F511_9LECA</name>
<feature type="transmembrane region" description="Helical" evidence="7">
    <location>
        <begin position="359"/>
        <end position="381"/>
    </location>
</feature>
<evidence type="ECO:0000256" key="4">
    <source>
        <dbReference type="ARBA" id="ARBA00022692"/>
    </source>
</evidence>
<evidence type="ECO:0000313" key="10">
    <source>
        <dbReference type="Proteomes" id="UP000664521"/>
    </source>
</evidence>
<dbReference type="GO" id="GO:0016020">
    <property type="term" value="C:membrane"/>
    <property type="evidence" value="ECO:0007669"/>
    <property type="project" value="TreeGrafter"/>
</dbReference>
<dbReference type="FunFam" id="1.20.1250.20:FF:000308">
    <property type="entry name" value="MFS efflux transporter"/>
    <property type="match status" value="1"/>
</dbReference>
<evidence type="ECO:0000256" key="3">
    <source>
        <dbReference type="ARBA" id="ARBA00022448"/>
    </source>
</evidence>
<feature type="transmembrane region" description="Helical" evidence="7">
    <location>
        <begin position="64"/>
        <end position="84"/>
    </location>
</feature>
<proteinExistence type="inferred from homology"/>
<keyword evidence="10" id="KW-1185">Reference proteome</keyword>
<comment type="subcellular location">
    <subcellularLocation>
        <location evidence="1">Endomembrane system</location>
        <topology evidence="1">Multi-pass membrane protein</topology>
    </subcellularLocation>
</comment>
<evidence type="ECO:0000256" key="2">
    <source>
        <dbReference type="ARBA" id="ARBA00008335"/>
    </source>
</evidence>
<dbReference type="Proteomes" id="UP000664521">
    <property type="component" value="Unassembled WGS sequence"/>
</dbReference>